<accession>A0A0R2AEX7</accession>
<dbReference type="PATRIC" id="fig|1423718.3.peg.963"/>
<proteinExistence type="predicted"/>
<gene>
    <name evidence="4" type="ORF">FC14_GL000915</name>
</gene>
<comment type="caution">
    <text evidence="4">The sequence shown here is derived from an EMBL/GenBank/DDBJ whole genome shotgun (WGS) entry which is preliminary data.</text>
</comment>
<evidence type="ECO:0000256" key="2">
    <source>
        <dbReference type="ARBA" id="ARBA00023295"/>
    </source>
</evidence>
<dbReference type="EMBL" id="AYYP01000010">
    <property type="protein sequence ID" value="KRM65896.1"/>
    <property type="molecule type" value="Genomic_DNA"/>
</dbReference>
<evidence type="ECO:0000313" key="5">
    <source>
        <dbReference type="Proteomes" id="UP000051008"/>
    </source>
</evidence>
<evidence type="ECO:0000313" key="4">
    <source>
        <dbReference type="EMBL" id="KRM65896.1"/>
    </source>
</evidence>
<evidence type="ECO:0000259" key="3">
    <source>
        <dbReference type="SMART" id="SM00642"/>
    </source>
</evidence>
<dbReference type="InterPro" id="IPR006047">
    <property type="entry name" value="GH13_cat_dom"/>
</dbReference>
<dbReference type="PANTHER" id="PTHR10357">
    <property type="entry name" value="ALPHA-AMYLASE FAMILY MEMBER"/>
    <property type="match status" value="1"/>
</dbReference>
<dbReference type="Gene3D" id="2.60.40.10">
    <property type="entry name" value="Immunoglobulins"/>
    <property type="match status" value="1"/>
</dbReference>
<protein>
    <submittedName>
        <fullName evidence="4">Alpha-amylase</fullName>
    </submittedName>
</protein>
<organism evidence="4 5">
    <name type="scientific">Ligilactobacillus agilis DSM 20509</name>
    <dbReference type="NCBI Taxonomy" id="1423718"/>
    <lineage>
        <taxon>Bacteria</taxon>
        <taxon>Bacillati</taxon>
        <taxon>Bacillota</taxon>
        <taxon>Bacilli</taxon>
        <taxon>Lactobacillales</taxon>
        <taxon>Lactobacillaceae</taxon>
        <taxon>Ligilactobacillus</taxon>
    </lineage>
</organism>
<dbReference type="OrthoDB" id="9805159at2"/>
<keyword evidence="5" id="KW-1185">Reference proteome</keyword>
<sequence length="612" mass="70317">MPNIHYNSWIARYKRPFGAIAKDQAVTFGIAVASQTNPQVELLLRKDGEMSATSYQMTYKEADFYQVTLSLEQAGLYYYYFKIELDENGQRACYFYGADYDGYGGPGRVSAGDNITAYQLTCYQNEVTAPKWYQGGVCYQIFPDRFYNGNPNQEITGKKKNSFIYATLEDTPYYIKDAKGEVVRWDFFGGNLKGIKAKIPYLKELGIRGLYLNPIFLATTNHRYDTNDFMEIDPMLGTSADFKDLLDELHRNGMYLILDGVFNHVGKDSKYFNARKLYYGADQGAAQNENSPYYSWFKFTHYPDEYASWWGVKDLPEVDKANPNYQAYIYGAKDSVISKWTNLGVDGWRLDVADELPEYFIEGIRKNLDGFANEKLLLGEVWEDASNKIAHEARRHYVEGSELDGVMNYPLRKCILDLLINSHQRPIWSVARELMSLRENYPRTFFFNALNNLGTHDTERILTALGNDERKLIAAYGLLFMFPGVPCIYYGDEAGLTGGKDPLNRAFFPWGRENLTIQKLVKKWVHRHNDSEALQKGELIIGGNDNCFIILRYTETKLAFYVLNLSQQTIDLGQESFAFDHDNHNLGETVVKQVATTQLQPFEGYFWQGNRS</sequence>
<dbReference type="CDD" id="cd11338">
    <property type="entry name" value="AmyAc_CMD"/>
    <property type="match status" value="1"/>
</dbReference>
<dbReference type="Proteomes" id="UP000051008">
    <property type="component" value="Unassembled WGS sequence"/>
</dbReference>
<dbReference type="InterPro" id="IPR013783">
    <property type="entry name" value="Ig-like_fold"/>
</dbReference>
<name>A0A0R2AEX7_9LACO</name>
<dbReference type="PANTHER" id="PTHR10357:SF210">
    <property type="entry name" value="MALTODEXTRIN GLUCOSIDASE"/>
    <property type="match status" value="1"/>
</dbReference>
<dbReference type="SUPFAM" id="SSF51445">
    <property type="entry name" value="(Trans)glycosidases"/>
    <property type="match status" value="1"/>
</dbReference>
<evidence type="ECO:0000256" key="1">
    <source>
        <dbReference type="ARBA" id="ARBA00022801"/>
    </source>
</evidence>
<dbReference type="AlphaFoldDB" id="A0A0R2AEX7"/>
<dbReference type="Gene3D" id="3.20.20.80">
    <property type="entry name" value="Glycosidases"/>
    <property type="match status" value="1"/>
</dbReference>
<dbReference type="SMART" id="SM00642">
    <property type="entry name" value="Aamy"/>
    <property type="match status" value="1"/>
</dbReference>
<dbReference type="Gene3D" id="3.90.400.10">
    <property type="entry name" value="Oligo-1,6-glucosidase, Domain 2"/>
    <property type="match status" value="1"/>
</dbReference>
<dbReference type="RefSeq" id="WP_056975962.1">
    <property type="nucleotide sequence ID" value="NZ_AYYP01000010.1"/>
</dbReference>
<dbReference type="InterPro" id="IPR045857">
    <property type="entry name" value="O16G_dom_2"/>
</dbReference>
<dbReference type="GO" id="GO:0005975">
    <property type="term" value="P:carbohydrate metabolic process"/>
    <property type="evidence" value="ECO:0007669"/>
    <property type="project" value="InterPro"/>
</dbReference>
<dbReference type="GO" id="GO:0016798">
    <property type="term" value="F:hydrolase activity, acting on glycosyl bonds"/>
    <property type="evidence" value="ECO:0007669"/>
    <property type="project" value="UniProtKB-KW"/>
</dbReference>
<keyword evidence="2" id="KW-0326">Glycosidase</keyword>
<dbReference type="InterPro" id="IPR017853">
    <property type="entry name" value="GH"/>
</dbReference>
<feature type="domain" description="Glycosyl hydrolase family 13 catalytic" evidence="3">
    <location>
        <begin position="140"/>
        <end position="528"/>
    </location>
</feature>
<reference evidence="4 5" key="1">
    <citation type="journal article" date="2015" name="Genome Announc.">
        <title>Expanding the biotechnology potential of lactobacilli through comparative genomics of 213 strains and associated genera.</title>
        <authorList>
            <person name="Sun Z."/>
            <person name="Harris H.M."/>
            <person name="McCann A."/>
            <person name="Guo C."/>
            <person name="Argimon S."/>
            <person name="Zhang W."/>
            <person name="Yang X."/>
            <person name="Jeffery I.B."/>
            <person name="Cooney J.C."/>
            <person name="Kagawa T.F."/>
            <person name="Liu W."/>
            <person name="Song Y."/>
            <person name="Salvetti E."/>
            <person name="Wrobel A."/>
            <person name="Rasinkangas P."/>
            <person name="Parkhill J."/>
            <person name="Rea M.C."/>
            <person name="O'Sullivan O."/>
            <person name="Ritari J."/>
            <person name="Douillard F.P."/>
            <person name="Paul Ross R."/>
            <person name="Yang R."/>
            <person name="Briner A.E."/>
            <person name="Felis G.E."/>
            <person name="de Vos W.M."/>
            <person name="Barrangou R."/>
            <person name="Klaenhammer T.R."/>
            <person name="Caufield P.W."/>
            <person name="Cui Y."/>
            <person name="Zhang H."/>
            <person name="O'Toole P.W."/>
        </authorList>
    </citation>
    <scope>NUCLEOTIDE SEQUENCE [LARGE SCALE GENOMIC DNA]</scope>
    <source>
        <strain evidence="4 5">DSM 20509</strain>
    </source>
</reference>
<keyword evidence="1" id="KW-0378">Hydrolase</keyword>
<dbReference type="Pfam" id="PF00128">
    <property type="entry name" value="Alpha-amylase"/>
    <property type="match status" value="1"/>
</dbReference>